<keyword evidence="3" id="KW-1185">Reference proteome</keyword>
<gene>
    <name evidence="2" type="ORF">Air01nite_19150</name>
</gene>
<protein>
    <recommendedName>
        <fullName evidence="1">Apiosidase-like catalytic domain-containing protein</fullName>
    </recommendedName>
</protein>
<accession>A0ABQ4BZ63</accession>
<dbReference type="Gene3D" id="3.20.20.80">
    <property type="entry name" value="Glycosidases"/>
    <property type="match status" value="1"/>
</dbReference>
<dbReference type="Pfam" id="PF13204">
    <property type="entry name" value="Apiosidase"/>
    <property type="match status" value="1"/>
</dbReference>
<proteinExistence type="predicted"/>
<dbReference type="PANTHER" id="PTHR37836:SF2">
    <property type="entry name" value="DUF4038 DOMAIN-CONTAINING PROTEIN"/>
    <property type="match status" value="1"/>
</dbReference>
<name>A0ABQ4BZ63_9ACTN</name>
<dbReference type="RefSeq" id="WP_203701628.1">
    <property type="nucleotide sequence ID" value="NZ_BAAALU010000001.1"/>
</dbReference>
<dbReference type="Proteomes" id="UP000624325">
    <property type="component" value="Unassembled WGS sequence"/>
</dbReference>
<dbReference type="EMBL" id="BONC01000010">
    <property type="protein sequence ID" value="GIF55820.1"/>
    <property type="molecule type" value="Genomic_DNA"/>
</dbReference>
<evidence type="ECO:0000259" key="1">
    <source>
        <dbReference type="Pfam" id="PF13204"/>
    </source>
</evidence>
<sequence length="533" mass="58303">MDWNQLGVVEAVSGGTDPAADPGACRVTTPGGAALDVAAFVDADGRRHARARNTGAGRYEFVFDDATVTVDAPAPPPRNDVTARPGERHLRLERTGAPFLWVADTWWYAFSDRATDEGFADLLERRRQQGFTAVQLVAGLYPETTGFTPQAATGGRWSWTADYGHPDPRWWDAADERIAAIVTAGLTPAVVGAWSYYLLDLGDERMRRHWREVIARWSALPVVWCVAGEVGLPHYDELFADDIADRVEDLLTRWAAIGAEVRKLDPYGRPLTYHPCPAFEHHTSLDAIGDRAELDFVWMQTGHADRGSVLPSLRALARARAADPPVPVVNSEVCYEGIAAGSPATLQRMLFWSHLLSGAAGHTYGAQGMWAFAQGRPDDPGHVWGEVDWATAALLPGAEQTGLAGRLLAGRGSRWWEYEAMPDGVVPATDAEHPFLPYCAGTAGERVVYVPANSLRDPSIGISVELRRLSLRDLTPGRWTVDVVNPRTGETLVTHRARVDGTGEWELPATHFATALPTFEDWLLICRMEGDAS</sequence>
<dbReference type="PANTHER" id="PTHR37836">
    <property type="entry name" value="LMO1036 PROTEIN"/>
    <property type="match status" value="1"/>
</dbReference>
<organism evidence="2 3">
    <name type="scientific">Asanoa iriomotensis</name>
    <dbReference type="NCBI Taxonomy" id="234613"/>
    <lineage>
        <taxon>Bacteria</taxon>
        <taxon>Bacillati</taxon>
        <taxon>Actinomycetota</taxon>
        <taxon>Actinomycetes</taxon>
        <taxon>Micromonosporales</taxon>
        <taxon>Micromonosporaceae</taxon>
        <taxon>Asanoa</taxon>
    </lineage>
</organism>
<dbReference type="InterPro" id="IPR025277">
    <property type="entry name" value="Apiosidase-like_cat_dom"/>
</dbReference>
<dbReference type="InterPro" id="IPR017853">
    <property type="entry name" value="GH"/>
</dbReference>
<evidence type="ECO:0000313" key="2">
    <source>
        <dbReference type="EMBL" id="GIF55820.1"/>
    </source>
</evidence>
<feature type="domain" description="Apiosidase-like catalytic" evidence="1">
    <location>
        <begin position="86"/>
        <end position="410"/>
    </location>
</feature>
<reference evidence="2 3" key="1">
    <citation type="submission" date="2021-01" db="EMBL/GenBank/DDBJ databases">
        <title>Whole genome shotgun sequence of Asanoa iriomotensis NBRC 100142.</title>
        <authorList>
            <person name="Komaki H."/>
            <person name="Tamura T."/>
        </authorList>
    </citation>
    <scope>NUCLEOTIDE SEQUENCE [LARGE SCALE GENOMIC DNA]</scope>
    <source>
        <strain evidence="2 3">NBRC 100142</strain>
    </source>
</reference>
<dbReference type="SUPFAM" id="SSF51445">
    <property type="entry name" value="(Trans)glycosidases"/>
    <property type="match status" value="1"/>
</dbReference>
<evidence type="ECO:0000313" key="3">
    <source>
        <dbReference type="Proteomes" id="UP000624325"/>
    </source>
</evidence>
<comment type="caution">
    <text evidence="2">The sequence shown here is derived from an EMBL/GenBank/DDBJ whole genome shotgun (WGS) entry which is preliminary data.</text>
</comment>